<protein>
    <recommendedName>
        <fullName evidence="10">Protein translocase subunit SecA</fullName>
        <ecNumber evidence="10">7.4.2.8</ecNumber>
    </recommendedName>
</protein>
<dbReference type="GO" id="GO:0005524">
    <property type="term" value="F:ATP binding"/>
    <property type="evidence" value="ECO:0007669"/>
    <property type="project" value="UniProtKB-UniRule"/>
</dbReference>
<feature type="domain" description="Helicase ATP-binding" evidence="11">
    <location>
        <begin position="120"/>
        <end position="300"/>
    </location>
</feature>
<keyword evidence="2 10" id="KW-1003">Cell membrane</keyword>
<accession>A0A6C2YTJ0</accession>
<dbReference type="SMART" id="SM00958">
    <property type="entry name" value="SecA_PP_bind"/>
    <property type="match status" value="1"/>
</dbReference>
<evidence type="ECO:0000259" key="11">
    <source>
        <dbReference type="PROSITE" id="PS51192"/>
    </source>
</evidence>
<dbReference type="RefSeq" id="WP_232056303.1">
    <property type="nucleotide sequence ID" value="NZ_LR593887.1"/>
</dbReference>
<keyword evidence="1 10" id="KW-0813">Transport</keyword>
<evidence type="ECO:0000256" key="3">
    <source>
        <dbReference type="ARBA" id="ARBA00022490"/>
    </source>
</evidence>
<dbReference type="PROSITE" id="PS51192">
    <property type="entry name" value="HELICASE_ATP_BIND_1"/>
    <property type="match status" value="1"/>
</dbReference>
<comment type="subunit">
    <text evidence="10">Monomer and homodimer. Part of the essential Sec protein translocation apparatus which comprises SecA, SecYEG and auxiliary proteins SecDF. Other proteins may also be involved.</text>
</comment>
<keyword evidence="15" id="KW-1185">Reference proteome</keyword>
<dbReference type="InterPro" id="IPR000185">
    <property type="entry name" value="SecA"/>
</dbReference>
<keyword evidence="3 10" id="KW-0963">Cytoplasm</keyword>
<dbReference type="CDD" id="cd17928">
    <property type="entry name" value="DEXDc_SecA"/>
    <property type="match status" value="1"/>
</dbReference>
<dbReference type="PANTHER" id="PTHR30612">
    <property type="entry name" value="SECA INNER MEMBRANE COMPONENT OF SEC PROTEIN SECRETION SYSTEM"/>
    <property type="match status" value="1"/>
</dbReference>
<dbReference type="PROSITE" id="PS51196">
    <property type="entry name" value="SECA_MOTOR_DEAD"/>
    <property type="match status" value="1"/>
</dbReference>
<dbReference type="GO" id="GO:0017038">
    <property type="term" value="P:protein import"/>
    <property type="evidence" value="ECO:0007669"/>
    <property type="project" value="InterPro"/>
</dbReference>
<dbReference type="GO" id="GO:0065002">
    <property type="term" value="P:intracellular protein transmembrane transport"/>
    <property type="evidence" value="ECO:0007669"/>
    <property type="project" value="UniProtKB-UniRule"/>
</dbReference>
<dbReference type="InParanoid" id="A0A6C2YTJ0"/>
<feature type="binding site" evidence="10">
    <location>
        <position position="118"/>
    </location>
    <ligand>
        <name>ATP</name>
        <dbReference type="ChEBI" id="CHEBI:30616"/>
    </ligand>
</feature>
<dbReference type="GO" id="GO:0043952">
    <property type="term" value="P:protein transport by the Sec complex"/>
    <property type="evidence" value="ECO:0007669"/>
    <property type="project" value="TreeGrafter"/>
</dbReference>
<dbReference type="InterPro" id="IPR011115">
    <property type="entry name" value="SecA_DEAD"/>
</dbReference>
<keyword evidence="6 10" id="KW-0653">Protein transport</keyword>
<dbReference type="PRINTS" id="PR00906">
    <property type="entry name" value="SECA"/>
</dbReference>
<dbReference type="InterPro" id="IPR036670">
    <property type="entry name" value="SecA_X-link_sf"/>
</dbReference>
<feature type="binding site" evidence="10">
    <location>
        <begin position="136"/>
        <end position="140"/>
    </location>
    <ligand>
        <name>ATP</name>
        <dbReference type="ChEBI" id="CHEBI:30616"/>
    </ligand>
</feature>
<comment type="function">
    <text evidence="10">Part of the Sec protein translocase complex. Interacts with the SecYEG preprotein conducting channel. Has a central role in coupling the hydrolysis of ATP to the transfer of proteins into and across the cell membrane, serving as an ATP-driven molecular motor driving the stepwise translocation of polypeptide chains across the membrane.</text>
</comment>
<dbReference type="AlphaFoldDB" id="A0A6C2YTJ0"/>
<keyword evidence="7 10" id="KW-1278">Translocase</keyword>
<sequence length="673" mass="75488">MNIAVEAEVLNDLSEARLAPPVATDSGRLGPLWMNQLRSVTSMPWKRRLAKAAVLIPQIRYWEQQYGKISDAEIRRTANALRGRARGGEKLTKLVPEAFGLGCVAVWRTMGYQPFDVQLAAGIIMHEGGLVELATGEGKTLTATMPTFLNALVGKGVHVATVNDYLAKRDSDIMTPLFERLGLSVGVLQQKMDDESRRVQYRRDITYGTASEFGFDFLRDRLKLRGGQMNQTPFWNAWLGHGAPAAADPRVQRELHYAIVDEADSIFIDEARTPLIISNPTRPATPEESVVYVWADKVAKQMQPDVHFTLNLKKDKIELTEAGKQLIRYSNAPAGEHSHAMDKLHEQIEKSLHAHFRFTLDHHYMIIEKKVVIVDESTGRPMPDRQWRDGLHQAVEAKEGVPITMAASHAAQITYQNFFKLYAKLAGMSGTLMPNFKEMRRVYKRWVTKVPTNKPVIRTQELDAVFPTEDAKFDAIVQAVSDICKTGRPILIGTRSVEKSERLSAKLTAAGIEHLVLNARQNEQEAQIISRAGQMNAVTVATNMAGRGTDIKLGAGVAELGGLHVIGTERHEAMRVDRQLLGRAGRQGDPGSGQFFLSLEDQLLESLGLNRQAALVELGRRGGNRDWNAFRKLFHLAQRKLERKHYRQRLDLMFHDRFRQEMLADLGADPFVD</sequence>
<dbReference type="PANTHER" id="PTHR30612:SF0">
    <property type="entry name" value="CHLOROPLAST PROTEIN-TRANSPORTING ATPASE"/>
    <property type="match status" value="1"/>
</dbReference>
<dbReference type="GO" id="GO:0005886">
    <property type="term" value="C:plasma membrane"/>
    <property type="evidence" value="ECO:0007669"/>
    <property type="project" value="UniProtKB-SubCell"/>
</dbReference>
<evidence type="ECO:0000256" key="6">
    <source>
        <dbReference type="ARBA" id="ARBA00022927"/>
    </source>
</evidence>
<evidence type="ECO:0000313" key="14">
    <source>
        <dbReference type="EMBL" id="VIP04701.1"/>
    </source>
</evidence>
<evidence type="ECO:0000256" key="2">
    <source>
        <dbReference type="ARBA" id="ARBA00022475"/>
    </source>
</evidence>
<dbReference type="EMBL" id="LR593887">
    <property type="protein sequence ID" value="VTS06761.1"/>
    <property type="molecule type" value="Genomic_DNA"/>
</dbReference>
<gene>
    <name evidence="10" type="primary">secA</name>
    <name evidence="14" type="ORF">GMBLW1_44920</name>
</gene>
<dbReference type="Gene3D" id="3.40.50.300">
    <property type="entry name" value="P-loop containing nucleotide triphosphate hydrolases"/>
    <property type="match status" value="2"/>
</dbReference>
<evidence type="ECO:0000256" key="8">
    <source>
        <dbReference type="ARBA" id="ARBA00023010"/>
    </source>
</evidence>
<evidence type="ECO:0000259" key="12">
    <source>
        <dbReference type="PROSITE" id="PS51194"/>
    </source>
</evidence>
<keyword evidence="9 10" id="KW-0472">Membrane</keyword>
<keyword evidence="4 10" id="KW-0547">Nucleotide-binding</keyword>
<dbReference type="GO" id="GO:0005829">
    <property type="term" value="C:cytosol"/>
    <property type="evidence" value="ECO:0007669"/>
    <property type="project" value="TreeGrafter"/>
</dbReference>
<dbReference type="GO" id="GO:0008564">
    <property type="term" value="F:protein-exporting ATPase activity"/>
    <property type="evidence" value="ECO:0007669"/>
    <property type="project" value="UniProtKB-EC"/>
</dbReference>
<dbReference type="Pfam" id="PF01043">
    <property type="entry name" value="SecA_PP_bind"/>
    <property type="match status" value="1"/>
</dbReference>
<dbReference type="SUPFAM" id="SSF52540">
    <property type="entry name" value="P-loop containing nucleoside triphosphate hydrolases"/>
    <property type="match status" value="2"/>
</dbReference>
<proteinExistence type="inferred from homology"/>
<dbReference type="GO" id="GO:0031522">
    <property type="term" value="C:cell envelope Sec protein transport complex"/>
    <property type="evidence" value="ECO:0007669"/>
    <property type="project" value="TreeGrafter"/>
</dbReference>
<evidence type="ECO:0000256" key="7">
    <source>
        <dbReference type="ARBA" id="ARBA00022967"/>
    </source>
</evidence>
<evidence type="ECO:0000256" key="10">
    <source>
        <dbReference type="HAMAP-Rule" id="MF_01382"/>
    </source>
</evidence>
<dbReference type="Pfam" id="PF07517">
    <property type="entry name" value="SecA_DEAD"/>
    <property type="match status" value="1"/>
</dbReference>
<dbReference type="Proteomes" id="UP000464378">
    <property type="component" value="Chromosome"/>
</dbReference>
<feature type="domain" description="SecA family profile" evidence="13">
    <location>
        <begin position="34"/>
        <end position="628"/>
    </location>
</feature>
<feature type="domain" description="Helicase C-terminal" evidence="12">
    <location>
        <begin position="475"/>
        <end position="642"/>
    </location>
</feature>
<dbReference type="Gene3D" id="3.90.1440.10">
    <property type="entry name" value="SecA, preprotein cross-linking domain"/>
    <property type="match status" value="1"/>
</dbReference>
<dbReference type="SMART" id="SM00957">
    <property type="entry name" value="SecA_DEAD"/>
    <property type="match status" value="1"/>
</dbReference>
<dbReference type="HAMAP" id="MF_01382">
    <property type="entry name" value="SecA"/>
    <property type="match status" value="1"/>
</dbReference>
<dbReference type="InterPro" id="IPR020937">
    <property type="entry name" value="SecA_CS"/>
</dbReference>
<dbReference type="InterPro" id="IPR014018">
    <property type="entry name" value="SecA_motor_DEAD"/>
</dbReference>
<evidence type="ECO:0000256" key="1">
    <source>
        <dbReference type="ARBA" id="ARBA00022448"/>
    </source>
</evidence>
<evidence type="ECO:0000256" key="9">
    <source>
        <dbReference type="ARBA" id="ARBA00023136"/>
    </source>
</evidence>
<dbReference type="EC" id="7.4.2.8" evidence="10"/>
<keyword evidence="5 10" id="KW-0067">ATP-binding</keyword>
<dbReference type="EMBL" id="LR586016">
    <property type="protein sequence ID" value="VIP04701.1"/>
    <property type="molecule type" value="Genomic_DNA"/>
</dbReference>
<organism evidence="14">
    <name type="scientific">Tuwongella immobilis</name>
    <dbReference type="NCBI Taxonomy" id="692036"/>
    <lineage>
        <taxon>Bacteria</taxon>
        <taxon>Pseudomonadati</taxon>
        <taxon>Planctomycetota</taxon>
        <taxon>Planctomycetia</taxon>
        <taxon>Gemmatales</taxon>
        <taxon>Gemmataceae</taxon>
        <taxon>Tuwongella</taxon>
    </lineage>
</organism>
<dbReference type="InterPro" id="IPR001650">
    <property type="entry name" value="Helicase_C-like"/>
</dbReference>
<dbReference type="FunFam" id="3.40.50.300:FF:000429">
    <property type="entry name" value="Preprotein translocase subunit SecA"/>
    <property type="match status" value="1"/>
</dbReference>
<name>A0A6C2YTJ0_9BACT</name>
<evidence type="ECO:0000259" key="13">
    <source>
        <dbReference type="PROSITE" id="PS51196"/>
    </source>
</evidence>
<dbReference type="InterPro" id="IPR044722">
    <property type="entry name" value="SecA_SF2_C"/>
</dbReference>
<evidence type="ECO:0000256" key="4">
    <source>
        <dbReference type="ARBA" id="ARBA00022741"/>
    </source>
</evidence>
<evidence type="ECO:0000313" key="15">
    <source>
        <dbReference type="Proteomes" id="UP000464378"/>
    </source>
</evidence>
<dbReference type="PROSITE" id="PS51194">
    <property type="entry name" value="HELICASE_CTER"/>
    <property type="match status" value="1"/>
</dbReference>
<dbReference type="SUPFAM" id="SSF81767">
    <property type="entry name" value="Pre-protein crosslinking domain of SecA"/>
    <property type="match status" value="1"/>
</dbReference>
<comment type="subcellular location">
    <subcellularLocation>
        <location evidence="10">Cell membrane</location>
        <topology evidence="10">Peripheral membrane protein</topology>
        <orientation evidence="10">Cytoplasmic side</orientation>
    </subcellularLocation>
    <subcellularLocation>
        <location evidence="10">Cytoplasm</location>
    </subcellularLocation>
    <text evidence="10">Distribution is 50-50.</text>
</comment>
<reference evidence="14" key="1">
    <citation type="submission" date="2019-04" db="EMBL/GenBank/DDBJ databases">
        <authorList>
            <consortium name="Science for Life Laboratories"/>
        </authorList>
    </citation>
    <scope>NUCLEOTIDE SEQUENCE</scope>
    <source>
        <strain evidence="14">MBLW1</strain>
    </source>
</reference>
<dbReference type="GO" id="GO:0006605">
    <property type="term" value="P:protein targeting"/>
    <property type="evidence" value="ECO:0007669"/>
    <property type="project" value="UniProtKB-UniRule"/>
</dbReference>
<dbReference type="InterPro" id="IPR027417">
    <property type="entry name" value="P-loop_NTPase"/>
</dbReference>
<dbReference type="CDD" id="cd18803">
    <property type="entry name" value="SF2_C_secA"/>
    <property type="match status" value="1"/>
</dbReference>
<dbReference type="InterPro" id="IPR014001">
    <property type="entry name" value="Helicase_ATP-bd"/>
</dbReference>
<dbReference type="InterPro" id="IPR011130">
    <property type="entry name" value="SecA_preprotein_X-link_dom"/>
</dbReference>
<comment type="catalytic activity">
    <reaction evidence="10">
        <text>ATP + H2O + cellular proteinSide 1 = ADP + phosphate + cellular proteinSide 2.</text>
        <dbReference type="EC" id="7.4.2.8"/>
    </reaction>
</comment>
<comment type="similarity">
    <text evidence="10">Belongs to the SecA family.</text>
</comment>
<feature type="binding site" evidence="10">
    <location>
        <position position="550"/>
    </location>
    <ligand>
        <name>ATP</name>
        <dbReference type="ChEBI" id="CHEBI:30616"/>
    </ligand>
</feature>
<dbReference type="Pfam" id="PF21090">
    <property type="entry name" value="P-loop_SecA"/>
    <property type="match status" value="2"/>
</dbReference>
<dbReference type="PROSITE" id="PS01312">
    <property type="entry name" value="SECA"/>
    <property type="match status" value="1"/>
</dbReference>
<dbReference type="KEGG" id="tim:GMBLW1_44920"/>
<evidence type="ECO:0000256" key="5">
    <source>
        <dbReference type="ARBA" id="ARBA00022840"/>
    </source>
</evidence>
<keyword evidence="8 10" id="KW-0811">Translocation</keyword>